<name>A0AAV3P1L2_LITER</name>
<feature type="chain" id="PRO_5043808516" evidence="1">
    <location>
        <begin position="24"/>
        <end position="202"/>
    </location>
</feature>
<evidence type="ECO:0000313" key="3">
    <source>
        <dbReference type="Proteomes" id="UP001454036"/>
    </source>
</evidence>
<proteinExistence type="predicted"/>
<protein>
    <submittedName>
        <fullName evidence="2">Uncharacterized protein</fullName>
    </submittedName>
</protein>
<keyword evidence="1" id="KW-0732">Signal</keyword>
<dbReference type="PANTHER" id="PTHR35702">
    <property type="entry name" value="EXPRESSED PROTEIN"/>
    <property type="match status" value="1"/>
</dbReference>
<gene>
    <name evidence="2" type="ORF">LIER_05691</name>
</gene>
<comment type="caution">
    <text evidence="2">The sequence shown here is derived from an EMBL/GenBank/DDBJ whole genome shotgun (WGS) entry which is preliminary data.</text>
</comment>
<dbReference type="PANTHER" id="PTHR35702:SF2">
    <property type="match status" value="1"/>
</dbReference>
<dbReference type="EMBL" id="BAABME010000791">
    <property type="protein sequence ID" value="GAA0145510.1"/>
    <property type="molecule type" value="Genomic_DNA"/>
</dbReference>
<sequence>MNKEHFLLLVVIVLSFTAEKCRHFVGEESSSRSWTERFTFLNCFDMKYGSIACIVKELIKLYLYYIRAVHIHKVRDEATKKSLEEHLARGKSSENAIKAARETGKAASRRASLQWKHVMGPLLSAGWDLFETIYVGGSLDEGLVRCCGTFFGAFVGGLIGEGKLGWLGFLLGSQFGSWIGSRVGLMLFDVSNGVQRFFHMVK</sequence>
<feature type="signal peptide" evidence="1">
    <location>
        <begin position="1"/>
        <end position="23"/>
    </location>
</feature>
<dbReference type="Proteomes" id="UP001454036">
    <property type="component" value="Unassembled WGS sequence"/>
</dbReference>
<evidence type="ECO:0000313" key="2">
    <source>
        <dbReference type="EMBL" id="GAA0145510.1"/>
    </source>
</evidence>
<reference evidence="2 3" key="1">
    <citation type="submission" date="2024-01" db="EMBL/GenBank/DDBJ databases">
        <title>The complete chloroplast genome sequence of Lithospermum erythrorhizon: insights into the phylogenetic relationship among Boraginaceae species and the maternal lineages of purple gromwells.</title>
        <authorList>
            <person name="Okada T."/>
            <person name="Watanabe K."/>
        </authorList>
    </citation>
    <scope>NUCLEOTIDE SEQUENCE [LARGE SCALE GENOMIC DNA]</scope>
</reference>
<keyword evidence="3" id="KW-1185">Reference proteome</keyword>
<accession>A0AAV3P1L2</accession>
<evidence type="ECO:0000256" key="1">
    <source>
        <dbReference type="SAM" id="SignalP"/>
    </source>
</evidence>
<dbReference type="AlphaFoldDB" id="A0AAV3P1L2"/>
<organism evidence="2 3">
    <name type="scientific">Lithospermum erythrorhizon</name>
    <name type="common">Purple gromwell</name>
    <name type="synonym">Lithospermum officinale var. erythrorhizon</name>
    <dbReference type="NCBI Taxonomy" id="34254"/>
    <lineage>
        <taxon>Eukaryota</taxon>
        <taxon>Viridiplantae</taxon>
        <taxon>Streptophyta</taxon>
        <taxon>Embryophyta</taxon>
        <taxon>Tracheophyta</taxon>
        <taxon>Spermatophyta</taxon>
        <taxon>Magnoliopsida</taxon>
        <taxon>eudicotyledons</taxon>
        <taxon>Gunneridae</taxon>
        <taxon>Pentapetalae</taxon>
        <taxon>asterids</taxon>
        <taxon>lamiids</taxon>
        <taxon>Boraginales</taxon>
        <taxon>Boraginaceae</taxon>
        <taxon>Boraginoideae</taxon>
        <taxon>Lithospermeae</taxon>
        <taxon>Lithospermum</taxon>
    </lineage>
</organism>